<dbReference type="OrthoDB" id="7794186at2"/>
<sequence length="739" mass="79225">MIRMRLLVFISFLLSVFLSHYQVNGQSAILVASDGKFYDFDIVNGVCRTTEKTNICNLNVRGFSVAQYKNKLYYNTGAGDLYETDLQNPALCKLMSVRTTGANAMTTDKNGTLYWVSGNILFRLPNGWTNAELLGVMPFNAAGDLIFYGDKLLMAADNNGPNRNFCLVEVNITSPGDSKVYMETPGYNIYGIMNISNGCNENKVYVTSNSLFGTGSDIVELDMVNKRLVGVFCTVPFQVFDAASITESGELKGININNIAVKPECANAGLGEITVAATSASASSKLFFSYNNNPATESAVFTNLPTGNYPIRVTSSDGCLKDTFAIVSYVDRLKVSMATVPDTCGALKGSVSISNLSNHTGMRFSLDNAAYVAGNIFNNLGAGSKSLKVIETNGCVLDTNFTVGTFQPPIPVNSLNITSANCTNADGSIVINYAANTNVQGARINGGAVQNSNQFSNLVSGTYQLQIITTSCIYDTTVIVPLKSTVAPTVTYIANGPDCGTKANGSLQINLTGTVAPYTYSFNNSAYTTNTSYQQLAPGNYPVAVKDAQGCIFSGSATIPPYVAKPVNVQFNTIPADCWQGAGKVTVNVSGTEAPYFYRINQRSFQAGQQAQGIPAGTYMVQISNGNNCLIDSAQVTVTTQNTPGVICDTVYVPTAFTPNADGKNDELRPTAGSVINNFIFKVYNRSGQVVFETREPGKGWNGRYKGLEQPQGAYVWTFSYITASGIAKVWKGTAVLIR</sequence>
<protein>
    <submittedName>
        <fullName evidence="1">Gliding motility-associated-like protein</fullName>
    </submittedName>
</protein>
<comment type="caution">
    <text evidence="1">The sequence shown here is derived from an EMBL/GenBank/DDBJ whole genome shotgun (WGS) entry which is preliminary data.</text>
</comment>
<accession>A0A4R6IVV7</accession>
<dbReference type="RefSeq" id="WP_133474699.1">
    <property type="nucleotide sequence ID" value="NZ_SNWP01000011.1"/>
</dbReference>
<evidence type="ECO:0000313" key="1">
    <source>
        <dbReference type="EMBL" id="TDO26823.1"/>
    </source>
</evidence>
<dbReference type="Proteomes" id="UP000295741">
    <property type="component" value="Unassembled WGS sequence"/>
</dbReference>
<dbReference type="AlphaFoldDB" id="A0A4R6IVV7"/>
<name>A0A4R6IVV7_9BACT</name>
<dbReference type="InterPro" id="IPR025667">
    <property type="entry name" value="SprB_repeat"/>
</dbReference>
<dbReference type="EMBL" id="SNWP01000011">
    <property type="protein sequence ID" value="TDO26823.1"/>
    <property type="molecule type" value="Genomic_DNA"/>
</dbReference>
<dbReference type="InterPro" id="IPR026341">
    <property type="entry name" value="T9SS_type_B"/>
</dbReference>
<gene>
    <name evidence="1" type="ORF">BC659_2135</name>
</gene>
<reference evidence="1 2" key="1">
    <citation type="submission" date="2019-03" db="EMBL/GenBank/DDBJ databases">
        <title>Genomic Encyclopedia of Archaeal and Bacterial Type Strains, Phase II (KMG-II): from individual species to whole genera.</title>
        <authorList>
            <person name="Goeker M."/>
        </authorList>
    </citation>
    <scope>NUCLEOTIDE SEQUENCE [LARGE SCALE GENOMIC DNA]</scope>
    <source>
        <strain evidence="1 2">DSM 28323</strain>
    </source>
</reference>
<keyword evidence="2" id="KW-1185">Reference proteome</keyword>
<evidence type="ECO:0000313" key="2">
    <source>
        <dbReference type="Proteomes" id="UP000295741"/>
    </source>
</evidence>
<proteinExistence type="predicted"/>
<dbReference type="SUPFAM" id="SSF82171">
    <property type="entry name" value="DPP6 N-terminal domain-like"/>
    <property type="match status" value="1"/>
</dbReference>
<dbReference type="Pfam" id="PF13573">
    <property type="entry name" value="SprB"/>
    <property type="match status" value="1"/>
</dbReference>
<organism evidence="1 2">
    <name type="scientific">Sediminibacterium goheungense</name>
    <dbReference type="NCBI Taxonomy" id="1086393"/>
    <lineage>
        <taxon>Bacteria</taxon>
        <taxon>Pseudomonadati</taxon>
        <taxon>Bacteroidota</taxon>
        <taxon>Chitinophagia</taxon>
        <taxon>Chitinophagales</taxon>
        <taxon>Chitinophagaceae</taxon>
        <taxon>Sediminibacterium</taxon>
    </lineage>
</organism>
<dbReference type="NCBIfam" id="TIGR04131">
    <property type="entry name" value="Bac_Flav_CTERM"/>
    <property type="match status" value="1"/>
</dbReference>
<dbReference type="Pfam" id="PF13585">
    <property type="entry name" value="CHU_C"/>
    <property type="match status" value="1"/>
</dbReference>